<keyword evidence="14" id="KW-1185">Reference proteome</keyword>
<dbReference type="GO" id="GO:0005980">
    <property type="term" value="P:glycogen catabolic process"/>
    <property type="evidence" value="ECO:0007669"/>
    <property type="project" value="TreeGrafter"/>
</dbReference>
<evidence type="ECO:0000256" key="11">
    <source>
        <dbReference type="RuleBase" id="RU000587"/>
    </source>
</evidence>
<evidence type="ECO:0000313" key="13">
    <source>
        <dbReference type="EMBL" id="QTU84147.1"/>
    </source>
</evidence>
<sequence>MSDDIRNNPPEAGLAERAAETRSRIEEKVRKQFAIPIDEATPEQVYEAVGLCVRDDIMDSWITWRTSTQRSGAKCVIYLSAEFLIGRLLTNNLINLGKYECYEMALRELGYDMATIEEVESDPALGNGGLGRLAACFMDSLATLGLPSMGYGIRYEYGFFRQEIRDGRQVEIPDNWAFGGAVWETARTDRTYEVRFGGTVEENWNSDGNLRVEYRDYQSVIAKPYDMPVVGYRSPYTGTLRLWSAVAPKQLDLVQFNRGDYESASADRELAESISKVLYPEDSHPRGKELRLRQQYFLVSATMQQIVDSHRRRNGDLRKLPDAVVVQINDTHPTLAIPELIRILIDNEGFSWEEAVEIAERTFNYTNHTLLPEALECWPAPLMRSLLPRIYRIIETIDARLRDRIWQTNPGDADLISRLAIIHDGKVRMANLCVLMSTKVNGVSQLHGKLLKTRLFRDFYVTQPEKFLGITNGITQRRWLAVANPRLNSLINDTIGEGFMRDWTKLEELVPYAEDASFRQKFDEVKRENKRDFATWLERTHGISIDPESFMDVQAKRLHEYKRQLLKAVHILSIYDGLVSGRITDMPKVSFVFAAKAAPGYVRAKDTIRLINAISRLVAGNERTRDAMSVVFVPNYDVSTAQVLMPATDLSEQISTAGFEASGTGNMKFMLNGALTIGTMDGANIEMAEEVGEENMFIFGARVEEIDRMKADHSYRPREVAQADGRLQKALEHLVDGSLPTSDNSRFEDLYHSLMDSDPYFALYDFDAYDKAFWEALRVYGDRDEWLRRAVLNTARSGYFSSDRTINEYNEAVWHLTPIDDAARFDEA</sequence>
<comment type="cofactor">
    <cofactor evidence="2 11">
        <name>pyridoxal 5'-phosphate</name>
        <dbReference type="ChEBI" id="CHEBI:597326"/>
    </cofactor>
</comment>
<evidence type="ECO:0000313" key="12">
    <source>
        <dbReference type="EMBL" id="NHM14242.1"/>
    </source>
</evidence>
<dbReference type="GO" id="GO:0005737">
    <property type="term" value="C:cytoplasm"/>
    <property type="evidence" value="ECO:0007669"/>
    <property type="project" value="TreeGrafter"/>
</dbReference>
<comment type="function">
    <text evidence="11">Allosteric enzyme that catalyzes the rate-limiting step in glycogen catabolism, the phosphorolytic cleavage of glycogen to produce glucose-1-phosphate, and plays a central role in maintaining cellular and organismal glucose homeostasis.</text>
</comment>
<feature type="modified residue" description="N6-(pyridoxal phosphate)lysine" evidence="10">
    <location>
        <position position="668"/>
    </location>
</feature>
<dbReference type="Proteomes" id="UP000671910">
    <property type="component" value="Chromosome"/>
</dbReference>
<evidence type="ECO:0000256" key="9">
    <source>
        <dbReference type="ARBA" id="ARBA00025174"/>
    </source>
</evidence>
<dbReference type="Proteomes" id="UP000636394">
    <property type="component" value="Unassembled WGS sequence"/>
</dbReference>
<comment type="similarity">
    <text evidence="3 11">Belongs to the glycogen phosphorylase family.</text>
</comment>
<dbReference type="RefSeq" id="WP_166339440.1">
    <property type="nucleotide sequence ID" value="NZ_CP072829.1"/>
</dbReference>
<organism evidence="13 15">
    <name type="scientific">Xiamenia xianingshaonis</name>
    <dbReference type="NCBI Taxonomy" id="2682776"/>
    <lineage>
        <taxon>Bacteria</taxon>
        <taxon>Bacillati</taxon>
        <taxon>Actinomycetota</taxon>
        <taxon>Coriobacteriia</taxon>
        <taxon>Eggerthellales</taxon>
        <taxon>Eggerthellaceae</taxon>
        <taxon>Xiamenia</taxon>
    </lineage>
</organism>
<dbReference type="EMBL" id="WPCR01000006">
    <property type="protein sequence ID" value="NHM14242.1"/>
    <property type="molecule type" value="Genomic_DNA"/>
</dbReference>
<dbReference type="Pfam" id="PF00343">
    <property type="entry name" value="Phosphorylase"/>
    <property type="match status" value="1"/>
</dbReference>
<evidence type="ECO:0000313" key="15">
    <source>
        <dbReference type="Proteomes" id="UP000671910"/>
    </source>
</evidence>
<evidence type="ECO:0000256" key="7">
    <source>
        <dbReference type="ARBA" id="ARBA00022898"/>
    </source>
</evidence>
<keyword evidence="7 10" id="KW-0663">Pyridoxal phosphate</keyword>
<accession>A0A9E6MQJ9</accession>
<dbReference type="GO" id="GO:0008184">
    <property type="term" value="F:glycogen phosphorylase activity"/>
    <property type="evidence" value="ECO:0007669"/>
    <property type="project" value="InterPro"/>
</dbReference>
<dbReference type="Gene3D" id="3.40.50.2000">
    <property type="entry name" value="Glycogen Phosphorylase B"/>
    <property type="match status" value="2"/>
</dbReference>
<evidence type="ECO:0000256" key="3">
    <source>
        <dbReference type="ARBA" id="ARBA00006047"/>
    </source>
</evidence>
<evidence type="ECO:0000256" key="2">
    <source>
        <dbReference type="ARBA" id="ARBA00001933"/>
    </source>
</evidence>
<evidence type="ECO:0000256" key="10">
    <source>
        <dbReference type="PIRSR" id="PIRSR000460-1"/>
    </source>
</evidence>
<protein>
    <recommendedName>
        <fullName evidence="11">Alpha-1,4 glucan phosphorylase</fullName>
        <ecNumber evidence="11">2.4.1.1</ecNumber>
    </recommendedName>
</protein>
<dbReference type="PANTHER" id="PTHR11468:SF3">
    <property type="entry name" value="GLYCOGEN PHOSPHORYLASE, LIVER FORM"/>
    <property type="match status" value="1"/>
</dbReference>
<dbReference type="NCBIfam" id="TIGR02093">
    <property type="entry name" value="P_ylase"/>
    <property type="match status" value="1"/>
</dbReference>
<dbReference type="PANTHER" id="PTHR11468">
    <property type="entry name" value="GLYCOGEN PHOSPHORYLASE"/>
    <property type="match status" value="1"/>
</dbReference>
<dbReference type="AlphaFoldDB" id="A0A9E6MQJ9"/>
<reference evidence="13" key="2">
    <citation type="submission" date="2021-04" db="EMBL/GenBank/DDBJ databases">
        <title>Novel species in family Eggerthellaceae.</title>
        <authorList>
            <person name="Zhang G."/>
        </authorList>
    </citation>
    <scope>NUCLEOTIDE SEQUENCE</scope>
    <source>
        <strain evidence="13">Zg-886</strain>
    </source>
</reference>
<dbReference type="InterPro" id="IPR035090">
    <property type="entry name" value="Pyridoxal_P_attach_site"/>
</dbReference>
<dbReference type="KEGG" id="ebz:J7S26_07280"/>
<dbReference type="CDD" id="cd04300">
    <property type="entry name" value="GT35_Glycogen_Phosphorylase"/>
    <property type="match status" value="1"/>
</dbReference>
<gene>
    <name evidence="12" type="primary">glgP</name>
    <name evidence="12" type="ORF">GMI68_05590</name>
    <name evidence="13" type="ORF">J7S26_07280</name>
</gene>
<proteinExistence type="inferred from homology"/>
<keyword evidence="4" id="KW-0021">Allosteric enzyme</keyword>
<evidence type="ECO:0000256" key="1">
    <source>
        <dbReference type="ARBA" id="ARBA00001275"/>
    </source>
</evidence>
<name>A0A9E6MQJ9_9ACTN</name>
<dbReference type="PIRSF" id="PIRSF000460">
    <property type="entry name" value="Pprylas_GlgP"/>
    <property type="match status" value="1"/>
</dbReference>
<evidence type="ECO:0000256" key="6">
    <source>
        <dbReference type="ARBA" id="ARBA00022679"/>
    </source>
</evidence>
<dbReference type="EC" id="2.4.1.1" evidence="11"/>
<keyword evidence="8 11" id="KW-0119">Carbohydrate metabolism</keyword>
<keyword evidence="5 11" id="KW-0328">Glycosyltransferase</keyword>
<dbReference type="PROSITE" id="PS00102">
    <property type="entry name" value="PHOSPHORYLASE"/>
    <property type="match status" value="1"/>
</dbReference>
<comment type="catalytic activity">
    <reaction evidence="1 11">
        <text>[(1-&gt;4)-alpha-D-glucosyl](n) + phosphate = [(1-&gt;4)-alpha-D-glucosyl](n-1) + alpha-D-glucose 1-phosphate</text>
        <dbReference type="Rhea" id="RHEA:41732"/>
        <dbReference type="Rhea" id="RHEA-COMP:9584"/>
        <dbReference type="Rhea" id="RHEA-COMP:9586"/>
        <dbReference type="ChEBI" id="CHEBI:15444"/>
        <dbReference type="ChEBI" id="CHEBI:43474"/>
        <dbReference type="ChEBI" id="CHEBI:58601"/>
        <dbReference type="EC" id="2.4.1.1"/>
    </reaction>
</comment>
<evidence type="ECO:0000256" key="5">
    <source>
        <dbReference type="ARBA" id="ARBA00022676"/>
    </source>
</evidence>
<evidence type="ECO:0000256" key="8">
    <source>
        <dbReference type="ARBA" id="ARBA00023277"/>
    </source>
</evidence>
<dbReference type="FunFam" id="3.40.50.2000:FF:000003">
    <property type="entry name" value="Alpha-1,4 glucan phosphorylase"/>
    <property type="match status" value="1"/>
</dbReference>
<evidence type="ECO:0000256" key="4">
    <source>
        <dbReference type="ARBA" id="ARBA00022533"/>
    </source>
</evidence>
<dbReference type="GO" id="GO:0030170">
    <property type="term" value="F:pyridoxal phosphate binding"/>
    <property type="evidence" value="ECO:0007669"/>
    <property type="project" value="InterPro"/>
</dbReference>
<dbReference type="SUPFAM" id="SSF53756">
    <property type="entry name" value="UDP-Glycosyltransferase/glycogen phosphorylase"/>
    <property type="match status" value="1"/>
</dbReference>
<dbReference type="FunFam" id="3.40.50.2000:FF:000807">
    <property type="entry name" value="Alpha-glucan phosphorylase 2, cytosolic"/>
    <property type="match status" value="1"/>
</dbReference>
<keyword evidence="6 11" id="KW-0808">Transferase</keyword>
<evidence type="ECO:0000313" key="14">
    <source>
        <dbReference type="Proteomes" id="UP000636394"/>
    </source>
</evidence>
<dbReference type="InterPro" id="IPR000811">
    <property type="entry name" value="Glyco_trans_35"/>
</dbReference>
<comment type="function">
    <text evidence="9">Phosphorylase is an important allosteric enzyme in carbohydrate metabolism. Enzymes from different sources differ in their regulatory mechanisms and in their natural substrates. However, all known phosphorylases share catalytic and structural properties.</text>
</comment>
<reference evidence="12 14" key="1">
    <citation type="submission" date="2019-11" db="EMBL/GenBank/DDBJ databases">
        <title>Eggerthellaceae novel genus isolated from the rectal contents of marmort.</title>
        <authorList>
            <person name="Zhang G."/>
        </authorList>
    </citation>
    <scope>NUCLEOTIDE SEQUENCE [LARGE SCALE GENOMIC DNA]</scope>
    <source>
        <strain evidence="12">Zg-886</strain>
        <strain evidence="14">zg-886</strain>
    </source>
</reference>
<dbReference type="InterPro" id="IPR011833">
    <property type="entry name" value="Glycg_phsphrylas"/>
</dbReference>
<dbReference type="EMBL" id="CP072829">
    <property type="protein sequence ID" value="QTU84147.1"/>
    <property type="molecule type" value="Genomic_DNA"/>
</dbReference>